<feature type="compositionally biased region" description="Low complexity" evidence="9">
    <location>
        <begin position="475"/>
        <end position="488"/>
    </location>
</feature>
<dbReference type="Proteomes" id="UP000053257">
    <property type="component" value="Unassembled WGS sequence"/>
</dbReference>
<dbReference type="Pfam" id="PF10513">
    <property type="entry name" value="EPL1"/>
    <property type="match status" value="1"/>
</dbReference>
<dbReference type="InterPro" id="IPR024943">
    <property type="entry name" value="Enhancer_polycomb"/>
</dbReference>
<evidence type="ECO:0000256" key="3">
    <source>
        <dbReference type="ARBA" id="ARBA00023015"/>
    </source>
</evidence>
<protein>
    <recommendedName>
        <fullName evidence="7">Enhancer of polycomb-like protein</fullName>
    </recommendedName>
</protein>
<dbReference type="InterPro" id="IPR019542">
    <property type="entry name" value="Enhancer_polycomb-like_N"/>
</dbReference>
<feature type="compositionally biased region" description="Polar residues" evidence="9">
    <location>
        <begin position="682"/>
        <end position="693"/>
    </location>
</feature>
<dbReference type="STRING" id="745531.A0A0C3NP36"/>
<feature type="compositionally biased region" description="Basic and acidic residues" evidence="9">
    <location>
        <begin position="489"/>
        <end position="498"/>
    </location>
</feature>
<organism evidence="11 12">
    <name type="scientific">Phlebiopsis gigantea (strain 11061_1 CR5-6)</name>
    <name type="common">White-rot fungus</name>
    <name type="synonym">Peniophora gigantea</name>
    <dbReference type="NCBI Taxonomy" id="745531"/>
    <lineage>
        <taxon>Eukaryota</taxon>
        <taxon>Fungi</taxon>
        <taxon>Dikarya</taxon>
        <taxon>Basidiomycota</taxon>
        <taxon>Agaricomycotina</taxon>
        <taxon>Agaricomycetes</taxon>
        <taxon>Polyporales</taxon>
        <taxon>Phanerochaetaceae</taxon>
        <taxon>Phlebiopsis</taxon>
    </lineage>
</organism>
<sequence length="959" mass="105675">MARNQHAGPSTLRNRNRVTNKTRLKIIKESIDADPIVLNEDEEKARVVSTAGVDAEDANEHHLQAVLSAAATRHQASARSTRGSEKEGAASSAYIPTPDSTGKVDNYEELYPPARWKDPVTYVKSSDTIEESVSDALANGFVYYMDERDEEWLEKNNEEARGEGTSVQGAVSSTRSSRNTKKGKEPEGNHSVHISENVFELVMAIFEKITHEKTEFLHHGLEAGSPFPPFSDYQDTFIVPLQPDLFAVFNVPSWIPQPPQLLQFAVIIYPHWKERRIERGGHPIIPIVNLDETDTKNESYICFRRRESKAIRKTRAQQATYSDKMSRLQSELDTALELAKNVLQREELKQELAAHTKRVWESRFSLIDLKRKFPSLGAKEDEELFHDKERVPKRIKVDTGRLPIKLRTRDAAEYGSPAAQEPITPPKERFAHIRSQIEMELARRKERDQSWENVIDNSYQAPPVPYTSRLFKYISSTRSPSDPSTDSDNLSHSREPRAYRLRVGRGGRMLVDRRLRRSSSPPRQEDEDEDTRRRLKERWAYDADDDPAVGPEGPDEHGRKLLDDYAETRLCHTMTLIGDHDISAVMVDPMFYVQGPEGRLQPYIPYRLGVPQYRPRSNQSPVPTPGLPTRHVNGSAASVSSSGSATPVGTRQMPPPNGVPSSRTPSNGILRPPVTPTVPAIPQQTSPQHSSAVPNGVAHDINGEQEVKLSAPTANHVNAQVRVDDVMQVDGQPASMMMSPVRAKTQTPSMTAIPNGFTIPSVNYSSHITPGSYAHHVGMRGQGMKSALVSLVPDGANGQVPIRQQTYSVGAHAVMANSNYSAQIAAARQIQYSAQQNAQRPISLGDSNGLDAALTLQLSPTINGVPPRTPSAAGNRSVTISRGLPSPALAQAMVAGQGRASPSTPHMGRMTPHPPHSPPNMLSPGLSAAQPHGSPPRPQPPMPSPSLQARQIVGSSGGY</sequence>
<evidence type="ECO:0000256" key="6">
    <source>
        <dbReference type="ARBA" id="ARBA00025513"/>
    </source>
</evidence>
<dbReference type="HOGENOM" id="CLU_011403_0_0_1"/>
<comment type="similarity">
    <text evidence="2 7">Belongs to the enhancer of polycomb family.</text>
</comment>
<keyword evidence="3 7" id="KW-0805">Transcription regulation</keyword>
<reference evidence="11 12" key="1">
    <citation type="journal article" date="2014" name="PLoS Genet.">
        <title>Analysis of the Phlebiopsis gigantea genome, transcriptome and secretome provides insight into its pioneer colonization strategies of wood.</title>
        <authorList>
            <person name="Hori C."/>
            <person name="Ishida T."/>
            <person name="Igarashi K."/>
            <person name="Samejima M."/>
            <person name="Suzuki H."/>
            <person name="Master E."/>
            <person name="Ferreira P."/>
            <person name="Ruiz-Duenas F.J."/>
            <person name="Held B."/>
            <person name="Canessa P."/>
            <person name="Larrondo L.F."/>
            <person name="Schmoll M."/>
            <person name="Druzhinina I.S."/>
            <person name="Kubicek C.P."/>
            <person name="Gaskell J.A."/>
            <person name="Kersten P."/>
            <person name="St John F."/>
            <person name="Glasner J."/>
            <person name="Sabat G."/>
            <person name="Splinter BonDurant S."/>
            <person name="Syed K."/>
            <person name="Yadav J."/>
            <person name="Mgbeahuruike A.C."/>
            <person name="Kovalchuk A."/>
            <person name="Asiegbu F.O."/>
            <person name="Lackner G."/>
            <person name="Hoffmeister D."/>
            <person name="Rencoret J."/>
            <person name="Gutierrez A."/>
            <person name="Sun H."/>
            <person name="Lindquist E."/>
            <person name="Barry K."/>
            <person name="Riley R."/>
            <person name="Grigoriev I.V."/>
            <person name="Henrissat B."/>
            <person name="Kues U."/>
            <person name="Berka R.M."/>
            <person name="Martinez A.T."/>
            <person name="Covert S.F."/>
            <person name="Blanchette R.A."/>
            <person name="Cullen D."/>
        </authorList>
    </citation>
    <scope>NUCLEOTIDE SEQUENCE [LARGE SCALE GENOMIC DNA]</scope>
    <source>
        <strain evidence="11 12">11061_1 CR5-6</strain>
    </source>
</reference>
<feature type="coiled-coil region" evidence="8">
    <location>
        <begin position="325"/>
        <end position="358"/>
    </location>
</feature>
<keyword evidence="5 7" id="KW-0539">Nucleus</keyword>
<comment type="function">
    <text evidence="6">Component of the NuA4 histone acetyltransferase complex which is involved in transcriptional activation of selected genes principally by acetylation of nucleosomal histone H4 and H2A. The NuA4 complex is also involved in DNA repair. Involved in gene silencing by neighboring heterochromatin, blockage of the silencing spreading along the chromosome, and required for cell cycle progression through G2/M.</text>
</comment>
<feature type="compositionally biased region" description="Polar residues" evidence="9">
    <location>
        <begin position="165"/>
        <end position="177"/>
    </location>
</feature>
<dbReference type="OrthoDB" id="435275at2759"/>
<keyword evidence="8" id="KW-0175">Coiled coil</keyword>
<dbReference type="AlphaFoldDB" id="A0A0C3NP36"/>
<evidence type="ECO:0000313" key="11">
    <source>
        <dbReference type="EMBL" id="KIP06864.1"/>
    </source>
</evidence>
<feature type="compositionally biased region" description="Low complexity" evidence="9">
    <location>
        <begin position="634"/>
        <end position="645"/>
    </location>
</feature>
<accession>A0A0C3NP36</accession>
<evidence type="ECO:0000256" key="5">
    <source>
        <dbReference type="ARBA" id="ARBA00023242"/>
    </source>
</evidence>
<name>A0A0C3NP36_PHLG1</name>
<feature type="compositionally biased region" description="Pro residues" evidence="9">
    <location>
        <begin position="933"/>
        <end position="944"/>
    </location>
</feature>
<keyword evidence="4 7" id="KW-0804">Transcription</keyword>
<evidence type="ECO:0000256" key="1">
    <source>
        <dbReference type="ARBA" id="ARBA00004123"/>
    </source>
</evidence>
<dbReference type="GO" id="GO:0005634">
    <property type="term" value="C:nucleus"/>
    <property type="evidence" value="ECO:0007669"/>
    <property type="project" value="UniProtKB-SubCell"/>
</dbReference>
<proteinExistence type="inferred from homology"/>
<gene>
    <name evidence="11" type="ORF">PHLGIDRAFT_118628</name>
</gene>
<evidence type="ECO:0000313" key="12">
    <source>
        <dbReference type="Proteomes" id="UP000053257"/>
    </source>
</evidence>
<evidence type="ECO:0000256" key="8">
    <source>
        <dbReference type="SAM" id="Coils"/>
    </source>
</evidence>
<feature type="region of interest" description="Disordered" evidence="9">
    <location>
        <begin position="72"/>
        <end position="105"/>
    </location>
</feature>
<keyword evidence="12" id="KW-1185">Reference proteome</keyword>
<evidence type="ECO:0000259" key="10">
    <source>
        <dbReference type="Pfam" id="PF10513"/>
    </source>
</evidence>
<dbReference type="PANTHER" id="PTHR14898">
    <property type="entry name" value="ENHANCER OF POLYCOMB"/>
    <property type="match status" value="1"/>
</dbReference>
<evidence type="ECO:0000256" key="2">
    <source>
        <dbReference type="ARBA" id="ARBA00008035"/>
    </source>
</evidence>
<evidence type="ECO:0000256" key="9">
    <source>
        <dbReference type="SAM" id="MobiDB-lite"/>
    </source>
</evidence>
<feature type="region of interest" description="Disordered" evidence="9">
    <location>
        <begin position="614"/>
        <end position="695"/>
    </location>
</feature>
<feature type="region of interest" description="Disordered" evidence="9">
    <location>
        <begin position="156"/>
        <end position="190"/>
    </location>
</feature>
<feature type="domain" description="Enhancer of polycomb-like N-terminal" evidence="10">
    <location>
        <begin position="15"/>
        <end position="208"/>
    </location>
</feature>
<dbReference type="GO" id="GO:0006357">
    <property type="term" value="P:regulation of transcription by RNA polymerase II"/>
    <property type="evidence" value="ECO:0007669"/>
    <property type="project" value="InterPro"/>
</dbReference>
<dbReference type="GO" id="GO:0035267">
    <property type="term" value="C:NuA4 histone acetyltransferase complex"/>
    <property type="evidence" value="ECO:0007669"/>
    <property type="project" value="InterPro"/>
</dbReference>
<feature type="region of interest" description="Disordered" evidence="9">
    <location>
        <begin position="475"/>
        <end position="559"/>
    </location>
</feature>
<evidence type="ECO:0000256" key="7">
    <source>
        <dbReference type="RuleBase" id="RU361124"/>
    </source>
</evidence>
<evidence type="ECO:0000256" key="4">
    <source>
        <dbReference type="ARBA" id="ARBA00023163"/>
    </source>
</evidence>
<comment type="subcellular location">
    <subcellularLocation>
        <location evidence="1 7">Nucleus</location>
    </subcellularLocation>
</comment>
<feature type="region of interest" description="Disordered" evidence="9">
    <location>
        <begin position="861"/>
        <end position="959"/>
    </location>
</feature>
<dbReference type="EMBL" id="KN840509">
    <property type="protein sequence ID" value="KIP06864.1"/>
    <property type="molecule type" value="Genomic_DNA"/>
</dbReference>